<dbReference type="AlphaFoldDB" id="D5ENT8"/>
<protein>
    <submittedName>
        <fullName evidence="1">Uncharacterized protein</fullName>
    </submittedName>
</protein>
<dbReference type="STRING" id="583355.Caka_0572"/>
<organism evidence="1 2">
    <name type="scientific">Coraliomargarita akajimensis (strain DSM 45221 / IAM 15411 / JCM 23193 / KCTC 12865 / 04OKA010-24)</name>
    <dbReference type="NCBI Taxonomy" id="583355"/>
    <lineage>
        <taxon>Bacteria</taxon>
        <taxon>Pseudomonadati</taxon>
        <taxon>Verrucomicrobiota</taxon>
        <taxon>Opitutia</taxon>
        <taxon>Puniceicoccales</taxon>
        <taxon>Coraliomargaritaceae</taxon>
        <taxon>Coraliomargarita</taxon>
    </lineage>
</organism>
<sequence length="96" mass="11011">MPRETFDSHEPIKGLIKYETYGYLAYRTITMDDQFGTNVWLWSSSIPELEFTEEFKSNGELEILFTDAEGNVLGSWKGSSIPRNLKHNQSGDDNSE</sequence>
<reference evidence="1 2" key="1">
    <citation type="journal article" date="2010" name="Stand. Genomic Sci.">
        <title>Complete genome sequence of Coraliomargarita akajimensis type strain (04OKA010-24).</title>
        <authorList>
            <person name="Mavromatis K."/>
            <person name="Abt B."/>
            <person name="Brambilla E."/>
            <person name="Lapidus A."/>
            <person name="Copeland A."/>
            <person name="Deshpande S."/>
            <person name="Nolan M."/>
            <person name="Lucas S."/>
            <person name="Tice H."/>
            <person name="Cheng J.F."/>
            <person name="Han C."/>
            <person name="Detter J.C."/>
            <person name="Woyke T."/>
            <person name="Goodwin L."/>
            <person name="Pitluck S."/>
            <person name="Held B."/>
            <person name="Brettin T."/>
            <person name="Tapia R."/>
            <person name="Ivanova N."/>
            <person name="Mikhailova N."/>
            <person name="Pati A."/>
            <person name="Liolios K."/>
            <person name="Chen A."/>
            <person name="Palaniappan K."/>
            <person name="Land M."/>
            <person name="Hauser L."/>
            <person name="Chang Y.J."/>
            <person name="Jeffries C.D."/>
            <person name="Rohde M."/>
            <person name="Goker M."/>
            <person name="Bristow J."/>
            <person name="Eisen J.A."/>
            <person name="Markowitz V."/>
            <person name="Hugenholtz P."/>
            <person name="Klenk H.P."/>
            <person name="Kyrpides N.C."/>
        </authorList>
    </citation>
    <scope>NUCLEOTIDE SEQUENCE [LARGE SCALE GENOMIC DNA]</scope>
    <source>
        <strain evidence="2">DSM 45221 / IAM 15411 / JCM 23193 / KCTC 12865</strain>
    </source>
</reference>
<dbReference type="EMBL" id="CP001998">
    <property type="protein sequence ID" value="ADE53597.1"/>
    <property type="molecule type" value="Genomic_DNA"/>
</dbReference>
<proteinExistence type="predicted"/>
<dbReference type="Proteomes" id="UP000000925">
    <property type="component" value="Chromosome"/>
</dbReference>
<evidence type="ECO:0000313" key="2">
    <source>
        <dbReference type="Proteomes" id="UP000000925"/>
    </source>
</evidence>
<evidence type="ECO:0000313" key="1">
    <source>
        <dbReference type="EMBL" id="ADE53597.1"/>
    </source>
</evidence>
<name>D5ENT8_CORAD</name>
<accession>D5ENT8</accession>
<keyword evidence="2" id="KW-1185">Reference proteome</keyword>
<dbReference type="HOGENOM" id="CLU_2354965_0_0_0"/>
<dbReference type="KEGG" id="caa:Caka_0572"/>
<gene>
    <name evidence="1" type="ordered locus">Caka_0572</name>
</gene>